<dbReference type="EMBL" id="JACHFL010000024">
    <property type="protein sequence ID" value="MBB5365927.1"/>
    <property type="molecule type" value="Genomic_DNA"/>
</dbReference>
<proteinExistence type="predicted"/>
<accession>A0A7W8NJA2</accession>
<reference evidence="1 2" key="1">
    <citation type="submission" date="2020-08" db="EMBL/GenBank/DDBJ databases">
        <title>Genomic Encyclopedia of Type Strains, Phase IV (KMG-IV): sequencing the most valuable type-strain genomes for metagenomic binning, comparative biology and taxonomic classification.</title>
        <authorList>
            <person name="Goeker M."/>
        </authorList>
    </citation>
    <scope>NUCLEOTIDE SEQUENCE [LARGE SCALE GENOMIC DNA]</scope>
    <source>
        <strain evidence="1 2">DSM 27939</strain>
    </source>
</reference>
<dbReference type="AlphaFoldDB" id="A0A7W8NJA2"/>
<sequence>MTQGKYNAHLAAVLALQSGATPSEEPYLARLRARYEQMNAVQSLPEEGEAEETPEELRASLDEGYQGLYWYRTELEKPDTDSYWSEFLKAQIAKYEGLLATMVADFQEQGHEYQPPTFDVQQLTRNEGVKALESELAGLQQLRAVTLAWAERHDALVDVGSSIDDLNAKIEVLEGKLASES</sequence>
<gene>
    <name evidence="1" type="ORF">HNQ08_005053</name>
</gene>
<dbReference type="RefSeq" id="WP_184137819.1">
    <property type="nucleotide sequence ID" value="NZ_JACHFL010000024.1"/>
</dbReference>
<organism evidence="1 2">
    <name type="scientific">Deinococcus humi</name>
    <dbReference type="NCBI Taxonomy" id="662880"/>
    <lineage>
        <taxon>Bacteria</taxon>
        <taxon>Thermotogati</taxon>
        <taxon>Deinococcota</taxon>
        <taxon>Deinococci</taxon>
        <taxon>Deinococcales</taxon>
        <taxon>Deinococcaceae</taxon>
        <taxon>Deinococcus</taxon>
    </lineage>
</organism>
<evidence type="ECO:0000313" key="2">
    <source>
        <dbReference type="Proteomes" id="UP000552709"/>
    </source>
</evidence>
<keyword evidence="2" id="KW-1185">Reference proteome</keyword>
<protein>
    <submittedName>
        <fullName evidence="1">Cell fate (Sporulation/competence/biofilm development) regulator YmcA (YheA/YmcA/DUF963 family)</fullName>
    </submittedName>
</protein>
<dbReference type="Proteomes" id="UP000552709">
    <property type="component" value="Unassembled WGS sequence"/>
</dbReference>
<evidence type="ECO:0000313" key="1">
    <source>
        <dbReference type="EMBL" id="MBB5365927.1"/>
    </source>
</evidence>
<comment type="caution">
    <text evidence="1">The sequence shown here is derived from an EMBL/GenBank/DDBJ whole genome shotgun (WGS) entry which is preliminary data.</text>
</comment>
<name>A0A7W8NJA2_9DEIO</name>